<proteinExistence type="predicted"/>
<dbReference type="AlphaFoldDB" id="A0A7K0C5N6"/>
<comment type="caution">
    <text evidence="1">The sequence shown here is derived from an EMBL/GenBank/DDBJ whole genome shotgun (WGS) entry which is preliminary data.</text>
</comment>
<dbReference type="OrthoDB" id="3295282at2"/>
<name>A0A7K0C5N6_9ACTN</name>
<reference evidence="1 2" key="1">
    <citation type="submission" date="2019-10" db="EMBL/GenBank/DDBJ databases">
        <title>Actinomadura rubteroloni sp. nov. and Actinomadura macrotermitis sp. nov., isolated from the gut of fungus growing-termite Macrotermes natalensis.</title>
        <authorList>
            <person name="Benndorf R."/>
            <person name="Martin K."/>
            <person name="Kuefner M."/>
            <person name="De Beer W."/>
            <person name="Kaster A.-K."/>
            <person name="Vollmers J."/>
            <person name="Poulsen M."/>
            <person name="Beemelmanns C."/>
        </authorList>
    </citation>
    <scope>NUCLEOTIDE SEQUENCE [LARGE SCALE GENOMIC DNA]</scope>
    <source>
        <strain evidence="1 2">RB68</strain>
    </source>
</reference>
<sequence length="158" mass="18227">MEAAVQWVRVYWTKHSRGAPGAIRRGGLPEAFPLPDAPPPFVHEVRMYEGQDFAPEMSLTGGLPAEVELAEDDGLLSVRPIRRDGPEWTRNGLALAWRPEPVRLRPRQTLRWRINHRIVAEWGWYYRLDTLNVAYGPFSGEVFLRPPEHRVDERVLLP</sequence>
<organism evidence="1 2">
    <name type="scientific">Actinomadura macrotermitis</name>
    <dbReference type="NCBI Taxonomy" id="2585200"/>
    <lineage>
        <taxon>Bacteria</taxon>
        <taxon>Bacillati</taxon>
        <taxon>Actinomycetota</taxon>
        <taxon>Actinomycetes</taxon>
        <taxon>Streptosporangiales</taxon>
        <taxon>Thermomonosporaceae</taxon>
        <taxon>Actinomadura</taxon>
    </lineage>
</organism>
<gene>
    <name evidence="1" type="ORF">ACRB68_65290</name>
</gene>
<dbReference type="RefSeq" id="WP_153539180.1">
    <property type="nucleotide sequence ID" value="NZ_WEGH01000004.1"/>
</dbReference>
<accession>A0A7K0C5N6</accession>
<keyword evidence="2" id="KW-1185">Reference proteome</keyword>
<dbReference type="EMBL" id="WEGH01000004">
    <property type="protein sequence ID" value="MQY08422.1"/>
    <property type="molecule type" value="Genomic_DNA"/>
</dbReference>
<dbReference type="Proteomes" id="UP000487268">
    <property type="component" value="Unassembled WGS sequence"/>
</dbReference>
<protein>
    <submittedName>
        <fullName evidence="1">Uncharacterized protein</fullName>
    </submittedName>
</protein>
<evidence type="ECO:0000313" key="2">
    <source>
        <dbReference type="Proteomes" id="UP000487268"/>
    </source>
</evidence>
<evidence type="ECO:0000313" key="1">
    <source>
        <dbReference type="EMBL" id="MQY08422.1"/>
    </source>
</evidence>